<organism evidence="4 5">
    <name type="scientific">Plasmodium falciparum MaliPS096_E11</name>
    <dbReference type="NCBI Taxonomy" id="1036727"/>
    <lineage>
        <taxon>Eukaryota</taxon>
        <taxon>Sar</taxon>
        <taxon>Alveolata</taxon>
        <taxon>Apicomplexa</taxon>
        <taxon>Aconoidasida</taxon>
        <taxon>Haemosporida</taxon>
        <taxon>Plasmodiidae</taxon>
        <taxon>Plasmodium</taxon>
        <taxon>Plasmodium (Laverania)</taxon>
    </lineage>
</organism>
<reference evidence="4 5" key="2">
    <citation type="submission" date="2013-02" db="EMBL/GenBank/DDBJ databases">
        <title>The Genome Sequence of Plasmodium falciparum MaliPS096_E11.</title>
        <authorList>
            <consortium name="The Broad Institute Genome Sequencing Platform"/>
            <consortium name="The Broad Institute Genome Sequencing Center for Infectious Disease"/>
            <person name="Neafsey D."/>
            <person name="Cheeseman I."/>
            <person name="Volkman S."/>
            <person name="Adams J."/>
            <person name="Walker B."/>
            <person name="Young S.K."/>
            <person name="Zeng Q."/>
            <person name="Gargeya S."/>
            <person name="Fitzgerald M."/>
            <person name="Haas B."/>
            <person name="Abouelleil A."/>
            <person name="Alvarado L."/>
            <person name="Arachchi H.M."/>
            <person name="Berlin A.M."/>
            <person name="Chapman S.B."/>
            <person name="Dewar J."/>
            <person name="Goldberg J."/>
            <person name="Griggs A."/>
            <person name="Gujja S."/>
            <person name="Hansen M."/>
            <person name="Howarth C."/>
            <person name="Imamovic A."/>
            <person name="Larimer J."/>
            <person name="McCowan C."/>
            <person name="Murphy C."/>
            <person name="Neiman D."/>
            <person name="Pearson M."/>
            <person name="Priest M."/>
            <person name="Roberts A."/>
            <person name="Saif S."/>
            <person name="Shea T."/>
            <person name="Sisk P."/>
            <person name="Sykes S."/>
            <person name="Wortman J."/>
            <person name="Nusbaum C."/>
            <person name="Birren B."/>
        </authorList>
    </citation>
    <scope>NUCLEOTIDE SEQUENCE [LARGE SCALE GENOMIC DNA]</scope>
    <source>
        <strain evidence="4 5">MaliPS096_E11</strain>
    </source>
</reference>
<dbReference type="GO" id="GO:0003743">
    <property type="term" value="F:translation initiation factor activity"/>
    <property type="evidence" value="ECO:0007669"/>
    <property type="project" value="TreeGrafter"/>
</dbReference>
<keyword evidence="2" id="KW-0342">GTP-binding</keyword>
<evidence type="ECO:0000256" key="1">
    <source>
        <dbReference type="ARBA" id="ARBA00022741"/>
    </source>
</evidence>
<reference evidence="4 5" key="1">
    <citation type="submission" date="2013-02" db="EMBL/GenBank/DDBJ databases">
        <title>The Genome Annotation of Plasmodium falciparum MaliPS096_E11.</title>
        <authorList>
            <consortium name="The Broad Institute Genome Sequencing Platform"/>
            <consortium name="The Broad Institute Genome Sequencing Center for Infectious Disease"/>
            <person name="Neafsey D."/>
            <person name="Hoffman S."/>
            <person name="Volkman S."/>
            <person name="Rosenthal P."/>
            <person name="Walker B."/>
            <person name="Young S.K."/>
            <person name="Zeng Q."/>
            <person name="Gargeya S."/>
            <person name="Fitzgerald M."/>
            <person name="Haas B."/>
            <person name="Abouelleil A."/>
            <person name="Allen A.W."/>
            <person name="Alvarado L."/>
            <person name="Arachchi H.M."/>
            <person name="Berlin A.M."/>
            <person name="Chapman S.B."/>
            <person name="Gainer-Dewar J."/>
            <person name="Goldberg J."/>
            <person name="Griggs A."/>
            <person name="Gujja S."/>
            <person name="Hansen M."/>
            <person name="Howarth C."/>
            <person name="Imamovic A."/>
            <person name="Ireland A."/>
            <person name="Larimer J."/>
            <person name="McCowan C."/>
            <person name="Murphy C."/>
            <person name="Pearson M."/>
            <person name="Poon T.W."/>
            <person name="Priest M."/>
            <person name="Roberts A."/>
            <person name="Saif S."/>
            <person name="Shea T."/>
            <person name="Sisk P."/>
            <person name="Sykes S."/>
            <person name="Wortman J."/>
            <person name="Nusbaum C."/>
            <person name="Birren B."/>
        </authorList>
    </citation>
    <scope>NUCLEOTIDE SEQUENCE [LARGE SCALE GENOMIC DNA]</scope>
    <source>
        <strain evidence="4 5">MaliPS096_E11</strain>
    </source>
</reference>
<feature type="domain" description="Translation initiation factor IF- 2" evidence="3">
    <location>
        <begin position="62"/>
        <end position="133"/>
    </location>
</feature>
<dbReference type="InterPro" id="IPR015760">
    <property type="entry name" value="TIF_IF2"/>
</dbReference>
<dbReference type="Proteomes" id="UP000030699">
    <property type="component" value="Unassembled WGS sequence"/>
</dbReference>
<accession>A0A024WHR3</accession>
<dbReference type="PANTHER" id="PTHR43381:SF5">
    <property type="entry name" value="TR-TYPE G DOMAIN-CONTAINING PROTEIN"/>
    <property type="match status" value="1"/>
</dbReference>
<dbReference type="FunFam" id="2.40.30.10:FF:000140">
    <property type="entry name" value="Translation initiation factor IF-2, putative"/>
    <property type="match status" value="1"/>
</dbReference>
<dbReference type="EMBL" id="KI925776">
    <property type="protein sequence ID" value="ETW46066.1"/>
    <property type="molecule type" value="Genomic_DNA"/>
</dbReference>
<dbReference type="AlphaFoldDB" id="A0A024WHR3"/>
<dbReference type="InterPro" id="IPR023115">
    <property type="entry name" value="TIF_IF2_dom3"/>
</dbReference>
<sequence length="260" mass="30461">LPQIPLILKTCDEGSLEGIMEGIEHFNKNETKEKYCNIHNFIDRNYINKNMLNDDINNISKELFSNWCPLKIINKGLGTFHSTDLKYCEHINPCFLISFNVDIDFKLLQPYIENHNIILRNHNIIYELFNDIENMCNFYFDSLHVYEPVAKMIINKTGYYSIKKNKTKKVVISVDIKEGSFTSNEYFTLKRNKQIIHNKIHILSMQKNKQNTNELNKSCNINAIIFNINSDDFEVGDEIVAYKKVVRSPLFNTIKSFDLS</sequence>
<evidence type="ECO:0000256" key="2">
    <source>
        <dbReference type="ARBA" id="ARBA00023134"/>
    </source>
</evidence>
<dbReference type="GO" id="GO:0005737">
    <property type="term" value="C:cytoplasm"/>
    <property type="evidence" value="ECO:0007669"/>
    <property type="project" value="TreeGrafter"/>
</dbReference>
<dbReference type="Pfam" id="PF11987">
    <property type="entry name" value="IF-2"/>
    <property type="match status" value="1"/>
</dbReference>
<dbReference type="InterPro" id="IPR009000">
    <property type="entry name" value="Transl_B-barrel_sf"/>
</dbReference>
<evidence type="ECO:0000259" key="3">
    <source>
        <dbReference type="Pfam" id="PF11987"/>
    </source>
</evidence>
<evidence type="ECO:0000313" key="5">
    <source>
        <dbReference type="Proteomes" id="UP000030699"/>
    </source>
</evidence>
<dbReference type="Gene3D" id="2.40.30.10">
    <property type="entry name" value="Translation factors"/>
    <property type="match status" value="1"/>
</dbReference>
<evidence type="ECO:0000313" key="4">
    <source>
        <dbReference type="EMBL" id="ETW46066.1"/>
    </source>
</evidence>
<protein>
    <recommendedName>
        <fullName evidence="3">Translation initiation factor IF- 2 domain-containing protein</fullName>
    </recommendedName>
</protein>
<keyword evidence="1" id="KW-0547">Nucleotide-binding</keyword>
<name>A0A024WHR3_PLAFA</name>
<dbReference type="SUPFAM" id="SSF52156">
    <property type="entry name" value="Initiation factor IF2/eIF5b, domain 3"/>
    <property type="match status" value="1"/>
</dbReference>
<dbReference type="Gene3D" id="3.40.50.10050">
    <property type="entry name" value="Translation initiation factor IF- 2, domain 3"/>
    <property type="match status" value="1"/>
</dbReference>
<dbReference type="InterPro" id="IPR036925">
    <property type="entry name" value="TIF_IF2_dom3_sf"/>
</dbReference>
<dbReference type="GO" id="GO:0005525">
    <property type="term" value="F:GTP binding"/>
    <property type="evidence" value="ECO:0007669"/>
    <property type="project" value="UniProtKB-KW"/>
</dbReference>
<gene>
    <name evidence="4" type="ORF">PFMALIP_05868</name>
</gene>
<dbReference type="SUPFAM" id="SSF50447">
    <property type="entry name" value="Translation proteins"/>
    <property type="match status" value="1"/>
</dbReference>
<proteinExistence type="predicted"/>
<dbReference type="PANTHER" id="PTHR43381">
    <property type="entry name" value="TRANSLATION INITIATION FACTOR IF-2-RELATED"/>
    <property type="match status" value="1"/>
</dbReference>
<feature type="non-terminal residue" evidence="4">
    <location>
        <position position="1"/>
    </location>
</feature>